<dbReference type="InterPro" id="IPR001697">
    <property type="entry name" value="Pyr_Knase"/>
</dbReference>
<dbReference type="NCBIfam" id="TIGR01064">
    <property type="entry name" value="pyruv_kin"/>
    <property type="match status" value="1"/>
</dbReference>
<evidence type="ECO:0000256" key="1">
    <source>
        <dbReference type="ARBA" id="ARBA00001958"/>
    </source>
</evidence>
<dbReference type="PRINTS" id="PR01050">
    <property type="entry name" value="PYRUVTKNASE"/>
</dbReference>
<name>A0A2H0BDG5_9BACT</name>
<evidence type="ECO:0000256" key="11">
    <source>
        <dbReference type="ARBA" id="ARBA00023152"/>
    </source>
</evidence>
<dbReference type="Pfam" id="PF00224">
    <property type="entry name" value="PK"/>
    <property type="match status" value="1"/>
</dbReference>
<evidence type="ECO:0000256" key="14">
    <source>
        <dbReference type="RuleBase" id="RU000504"/>
    </source>
</evidence>
<evidence type="ECO:0000256" key="7">
    <source>
        <dbReference type="ARBA" id="ARBA00022741"/>
    </source>
</evidence>
<dbReference type="GO" id="GO:0004743">
    <property type="term" value="F:pyruvate kinase activity"/>
    <property type="evidence" value="ECO:0007669"/>
    <property type="project" value="UniProtKB-UniRule"/>
</dbReference>
<dbReference type="UniPathway" id="UPA00109">
    <property type="reaction ID" value="UER00188"/>
</dbReference>
<evidence type="ECO:0000256" key="3">
    <source>
        <dbReference type="ARBA" id="ARBA00008663"/>
    </source>
</evidence>
<dbReference type="GO" id="GO:0016301">
    <property type="term" value="F:kinase activity"/>
    <property type="evidence" value="ECO:0007669"/>
    <property type="project" value="UniProtKB-KW"/>
</dbReference>
<gene>
    <name evidence="16" type="primary">pyk</name>
    <name evidence="16" type="ORF">COX06_01970</name>
</gene>
<dbReference type="GO" id="GO:0005524">
    <property type="term" value="F:ATP binding"/>
    <property type="evidence" value="ECO:0007669"/>
    <property type="project" value="UniProtKB-KW"/>
</dbReference>
<evidence type="ECO:0000313" key="17">
    <source>
        <dbReference type="Proteomes" id="UP000229794"/>
    </source>
</evidence>
<dbReference type="Proteomes" id="UP000229794">
    <property type="component" value="Unassembled WGS sequence"/>
</dbReference>
<evidence type="ECO:0000256" key="5">
    <source>
        <dbReference type="ARBA" id="ARBA00022679"/>
    </source>
</evidence>
<dbReference type="InterPro" id="IPR040442">
    <property type="entry name" value="Pyrv_kinase-like_dom_sf"/>
</dbReference>
<evidence type="ECO:0000256" key="10">
    <source>
        <dbReference type="ARBA" id="ARBA00022842"/>
    </source>
</evidence>
<dbReference type="EMBL" id="PCST01000022">
    <property type="protein sequence ID" value="PIP55676.1"/>
    <property type="molecule type" value="Genomic_DNA"/>
</dbReference>
<keyword evidence="11 14" id="KW-0324">Glycolysis</keyword>
<comment type="cofactor">
    <cofactor evidence="1">
        <name>K(+)</name>
        <dbReference type="ChEBI" id="CHEBI:29103"/>
    </cofactor>
</comment>
<evidence type="ECO:0000313" key="16">
    <source>
        <dbReference type="EMBL" id="PIP55676.1"/>
    </source>
</evidence>
<dbReference type="PROSITE" id="PS00110">
    <property type="entry name" value="PYRUVATE_KINASE"/>
    <property type="match status" value="1"/>
</dbReference>
<dbReference type="SUPFAM" id="SSF51621">
    <property type="entry name" value="Phosphoenolpyruvate/pyruvate domain"/>
    <property type="match status" value="1"/>
</dbReference>
<protein>
    <recommendedName>
        <fullName evidence="4 13">Pyruvate kinase</fullName>
        <ecNumber evidence="4 13">2.7.1.40</ecNumber>
    </recommendedName>
</protein>
<keyword evidence="12 16" id="KW-0670">Pyruvate</keyword>
<evidence type="ECO:0000259" key="15">
    <source>
        <dbReference type="Pfam" id="PF00224"/>
    </source>
</evidence>
<keyword evidence="7" id="KW-0547">Nucleotide-binding</keyword>
<comment type="pathway">
    <text evidence="2 14">Carbohydrate degradation; glycolysis; pyruvate from D-glyceraldehyde 3-phosphate: step 5/5.</text>
</comment>
<dbReference type="InterPro" id="IPR015793">
    <property type="entry name" value="Pyrv_Knase_brl"/>
</dbReference>
<dbReference type="InterPro" id="IPR018209">
    <property type="entry name" value="Pyrv_Knase_AS"/>
</dbReference>
<accession>A0A2H0BDG5</accession>
<dbReference type="AlphaFoldDB" id="A0A2H0BDG5"/>
<organism evidence="16 17">
    <name type="scientific">Candidatus Zambryskibacteria bacterium CG22_combo_CG10-13_8_21_14_all_42_17</name>
    <dbReference type="NCBI Taxonomy" id="1975118"/>
    <lineage>
        <taxon>Bacteria</taxon>
        <taxon>Candidatus Zambryskiibacteriota</taxon>
    </lineage>
</organism>
<evidence type="ECO:0000256" key="12">
    <source>
        <dbReference type="ARBA" id="ARBA00023317"/>
    </source>
</evidence>
<sequence length="343" mass="38260">MPFFSSRMKTKIIATIGPSSDSVEMLSKMIEIGMYVARMNFSHCTYEEYKKRQDIIIKESHKIGKKVLIMQDLQGPRIRVGTLPTEGRELVKDETVLFTTSKNREGIFIDEPSLSQVLKLGHPLYLSSGEMELTVTKKNGDSFEAKVVHGGILFSRKGVNVPETKLNFNGLTEKDLKDMEFGLSEGVDYIAVSFVQSGDDLRTVKKLINGKAKLVAKIETAQALKNIDDIVKESDAIMIARGDLGVEIPMEKVPFVQKNFIRHAHWYNKGAIVATQMLLSMVENKKPTRAEVSDVANAVLDGTDALMLSDETASGQYPLEALETMVKIAKETEKLFHETDNLL</sequence>
<keyword evidence="10 14" id="KW-0460">Magnesium</keyword>
<evidence type="ECO:0000256" key="9">
    <source>
        <dbReference type="ARBA" id="ARBA00022840"/>
    </source>
</evidence>
<dbReference type="Gene3D" id="3.20.20.60">
    <property type="entry name" value="Phosphoenolpyruvate-binding domains"/>
    <property type="match status" value="1"/>
</dbReference>
<dbReference type="PANTHER" id="PTHR11817">
    <property type="entry name" value="PYRUVATE KINASE"/>
    <property type="match status" value="1"/>
</dbReference>
<evidence type="ECO:0000256" key="8">
    <source>
        <dbReference type="ARBA" id="ARBA00022777"/>
    </source>
</evidence>
<dbReference type="Gene3D" id="2.40.33.10">
    <property type="entry name" value="PK beta-barrel domain-like"/>
    <property type="match status" value="1"/>
</dbReference>
<feature type="domain" description="Pyruvate kinase barrel" evidence="15">
    <location>
        <begin position="9"/>
        <end position="321"/>
    </location>
</feature>
<dbReference type="EC" id="2.7.1.40" evidence="4 13"/>
<keyword evidence="6" id="KW-0479">Metal-binding</keyword>
<evidence type="ECO:0000256" key="2">
    <source>
        <dbReference type="ARBA" id="ARBA00004997"/>
    </source>
</evidence>
<keyword evidence="8 14" id="KW-0418">Kinase</keyword>
<proteinExistence type="inferred from homology"/>
<reference evidence="16 17" key="1">
    <citation type="submission" date="2017-09" db="EMBL/GenBank/DDBJ databases">
        <title>Depth-based differentiation of microbial function through sediment-hosted aquifers and enrichment of novel symbionts in the deep terrestrial subsurface.</title>
        <authorList>
            <person name="Probst A.J."/>
            <person name="Ladd B."/>
            <person name="Jarett J.K."/>
            <person name="Geller-Mcgrath D.E."/>
            <person name="Sieber C.M."/>
            <person name="Emerson J.B."/>
            <person name="Anantharaman K."/>
            <person name="Thomas B.C."/>
            <person name="Malmstrom R."/>
            <person name="Stieglmeier M."/>
            <person name="Klingl A."/>
            <person name="Woyke T."/>
            <person name="Ryan C.M."/>
            <person name="Banfield J.F."/>
        </authorList>
    </citation>
    <scope>NUCLEOTIDE SEQUENCE [LARGE SCALE GENOMIC DNA]</scope>
    <source>
        <strain evidence="16">CG22_combo_CG10-13_8_21_14_all_42_17</strain>
    </source>
</reference>
<dbReference type="GO" id="GO:0000287">
    <property type="term" value="F:magnesium ion binding"/>
    <property type="evidence" value="ECO:0007669"/>
    <property type="project" value="UniProtKB-UniRule"/>
</dbReference>
<comment type="caution">
    <text evidence="16">The sequence shown here is derived from an EMBL/GenBank/DDBJ whole genome shotgun (WGS) entry which is preliminary data.</text>
</comment>
<dbReference type="GO" id="GO:0030955">
    <property type="term" value="F:potassium ion binding"/>
    <property type="evidence" value="ECO:0007669"/>
    <property type="project" value="UniProtKB-UniRule"/>
</dbReference>
<keyword evidence="5 14" id="KW-0808">Transferase</keyword>
<evidence type="ECO:0000256" key="6">
    <source>
        <dbReference type="ARBA" id="ARBA00022723"/>
    </source>
</evidence>
<evidence type="ECO:0000256" key="4">
    <source>
        <dbReference type="ARBA" id="ARBA00012142"/>
    </source>
</evidence>
<dbReference type="SUPFAM" id="SSF50800">
    <property type="entry name" value="PK beta-barrel domain-like"/>
    <property type="match status" value="1"/>
</dbReference>
<comment type="similarity">
    <text evidence="3 14">Belongs to the pyruvate kinase family.</text>
</comment>
<evidence type="ECO:0000256" key="13">
    <source>
        <dbReference type="NCBIfam" id="TIGR01064"/>
    </source>
</evidence>
<comment type="catalytic activity">
    <reaction evidence="14">
        <text>pyruvate + ATP = phosphoenolpyruvate + ADP + H(+)</text>
        <dbReference type="Rhea" id="RHEA:18157"/>
        <dbReference type="ChEBI" id="CHEBI:15361"/>
        <dbReference type="ChEBI" id="CHEBI:15378"/>
        <dbReference type="ChEBI" id="CHEBI:30616"/>
        <dbReference type="ChEBI" id="CHEBI:58702"/>
        <dbReference type="ChEBI" id="CHEBI:456216"/>
        <dbReference type="EC" id="2.7.1.40"/>
    </reaction>
</comment>
<dbReference type="InterPro" id="IPR015813">
    <property type="entry name" value="Pyrv/PenolPyrv_kinase-like_dom"/>
</dbReference>
<dbReference type="InterPro" id="IPR011037">
    <property type="entry name" value="Pyrv_Knase-like_insert_dom_sf"/>
</dbReference>
<keyword evidence="9" id="KW-0067">ATP-binding</keyword>
<dbReference type="NCBIfam" id="NF004491">
    <property type="entry name" value="PRK05826.1"/>
    <property type="match status" value="1"/>
</dbReference>
<dbReference type="InterPro" id="IPR015806">
    <property type="entry name" value="Pyrv_Knase_insert_dom_sf"/>
</dbReference>